<organism evidence="2 3">
    <name type="scientific">Caenorhabditis briggsae</name>
    <dbReference type="NCBI Taxonomy" id="6238"/>
    <lineage>
        <taxon>Eukaryota</taxon>
        <taxon>Metazoa</taxon>
        <taxon>Ecdysozoa</taxon>
        <taxon>Nematoda</taxon>
        <taxon>Chromadorea</taxon>
        <taxon>Rhabditida</taxon>
        <taxon>Rhabditina</taxon>
        <taxon>Rhabditomorpha</taxon>
        <taxon>Rhabditoidea</taxon>
        <taxon>Rhabditidae</taxon>
        <taxon>Peloderinae</taxon>
        <taxon>Caenorhabditis</taxon>
    </lineage>
</organism>
<sequence length="187" mass="21746">MPVFAVPVGRAPRKRCYSDAANEPSTKQKMSVESAPCLENKPGSVISPITSIPDEQPPRLLLSKKEVYDLAGKVRTLTKLMKHPRAAIPEHKNKMVELHNYLQAVVAAKWTIATTETICNHKYVCDNIQKSEEVVIRCVVLGEDYTTVTKEVYWKQYNVIQSYHTRYMFFYKYYYFFFLYCISYSMF</sequence>
<keyword evidence="1" id="KW-1133">Transmembrane helix</keyword>
<evidence type="ECO:0000256" key="1">
    <source>
        <dbReference type="SAM" id="Phobius"/>
    </source>
</evidence>
<reference evidence="2 3" key="1">
    <citation type="submission" date="2022-04" db="EMBL/GenBank/DDBJ databases">
        <title>Chromosome-level reference genomes for two strains of Caenorhabditis briggsae: an improved platform for comparative genomics.</title>
        <authorList>
            <person name="Stevens L."/>
            <person name="Andersen E."/>
        </authorList>
    </citation>
    <scope>NUCLEOTIDE SEQUENCE [LARGE SCALE GENOMIC DNA]</scope>
    <source>
        <strain evidence="2">VX34</strain>
        <tissue evidence="2">Whole-organism</tissue>
    </source>
</reference>
<dbReference type="AlphaFoldDB" id="A0AAE9FJB8"/>
<name>A0AAE9FJB8_CAEBR</name>
<keyword evidence="3" id="KW-1185">Reference proteome</keyword>
<keyword evidence="1" id="KW-0472">Membrane</keyword>
<gene>
    <name evidence="2" type="ORF">L5515_019595</name>
</gene>
<accession>A0AAE9FJB8</accession>
<proteinExistence type="predicted"/>
<feature type="transmembrane region" description="Helical" evidence="1">
    <location>
        <begin position="169"/>
        <end position="186"/>
    </location>
</feature>
<dbReference type="EMBL" id="CP092625">
    <property type="protein sequence ID" value="UMM44446.1"/>
    <property type="molecule type" value="Genomic_DNA"/>
</dbReference>
<protein>
    <submittedName>
        <fullName evidence="2">Uncharacterized protein</fullName>
    </submittedName>
</protein>
<dbReference type="Proteomes" id="UP000829354">
    <property type="component" value="Chromosome X"/>
</dbReference>
<keyword evidence="1" id="KW-0812">Transmembrane</keyword>
<evidence type="ECO:0000313" key="2">
    <source>
        <dbReference type="EMBL" id="UMM44446.1"/>
    </source>
</evidence>
<evidence type="ECO:0000313" key="3">
    <source>
        <dbReference type="Proteomes" id="UP000829354"/>
    </source>
</evidence>